<evidence type="ECO:0000256" key="7">
    <source>
        <dbReference type="ARBA" id="ARBA00023304"/>
    </source>
</evidence>
<evidence type="ECO:0000256" key="3">
    <source>
        <dbReference type="ARBA" id="ARBA00022723"/>
    </source>
</evidence>
<keyword evidence="2" id="KW-0001">2Fe-2S</keyword>
<proteinExistence type="inferred from homology"/>
<dbReference type="InterPro" id="IPR000581">
    <property type="entry name" value="ILV_EDD_N"/>
</dbReference>
<evidence type="ECO:0000259" key="9">
    <source>
        <dbReference type="Pfam" id="PF24877"/>
    </source>
</evidence>
<evidence type="ECO:0000313" key="10">
    <source>
        <dbReference type="EMBL" id="WGW13528.1"/>
    </source>
</evidence>
<dbReference type="InterPro" id="IPR042096">
    <property type="entry name" value="Dihydro-acid_dehy_C"/>
</dbReference>
<dbReference type="SUPFAM" id="SSF143975">
    <property type="entry name" value="IlvD/EDD N-terminal domain-like"/>
    <property type="match status" value="1"/>
</dbReference>
<evidence type="ECO:0000256" key="1">
    <source>
        <dbReference type="ARBA" id="ARBA00006486"/>
    </source>
</evidence>
<dbReference type="Proteomes" id="UP001209083">
    <property type="component" value="Chromosome"/>
</dbReference>
<dbReference type="Gene3D" id="3.50.30.80">
    <property type="entry name" value="IlvD/EDD C-terminal domain-like"/>
    <property type="match status" value="1"/>
</dbReference>
<comment type="similarity">
    <text evidence="1">Belongs to the IlvD/Edd family.</text>
</comment>
<name>A0ABY8QX08_9MICO</name>
<gene>
    <name evidence="10" type="ORF">LWF01_07165</name>
</gene>
<keyword evidence="3" id="KW-0479">Metal-binding</keyword>
<feature type="domain" description="Dihydroxy-acid/6-phosphogluconate dehydratase C-terminal" evidence="9">
    <location>
        <begin position="365"/>
        <end position="560"/>
    </location>
</feature>
<dbReference type="InterPro" id="IPR056740">
    <property type="entry name" value="ILV_EDD_C"/>
</dbReference>
<feature type="domain" description="Dihydroxy-acid/6-phosphogluconate dehydratase N-terminal" evidence="8">
    <location>
        <begin position="44"/>
        <end position="354"/>
    </location>
</feature>
<reference evidence="10 11" key="1">
    <citation type="submission" date="2023-05" db="EMBL/GenBank/DDBJ databases">
        <title>Lithophilousrod everest ZFBP1038 complete genpme.</title>
        <authorList>
            <person name="Tian M."/>
        </authorList>
    </citation>
    <scope>NUCLEOTIDE SEQUENCE [LARGE SCALE GENOMIC DNA]</scope>
    <source>
        <strain evidence="10 11">ZFBP1038</strain>
    </source>
</reference>
<protein>
    <submittedName>
        <fullName evidence="10">IlvD/Edd family dehydratase</fullName>
        <ecNumber evidence="10">4.2.1.-</ecNumber>
    </submittedName>
</protein>
<keyword evidence="7" id="KW-0100">Branched-chain amino acid biosynthesis</keyword>
<dbReference type="RefSeq" id="WP_349640350.1">
    <property type="nucleotide sequence ID" value="NZ_CP090958.1"/>
</dbReference>
<dbReference type="EMBL" id="CP090958">
    <property type="protein sequence ID" value="WGW13528.1"/>
    <property type="molecule type" value="Genomic_DNA"/>
</dbReference>
<dbReference type="Pfam" id="PF00920">
    <property type="entry name" value="ILVD_EDD_N"/>
    <property type="match status" value="1"/>
</dbReference>
<evidence type="ECO:0000313" key="11">
    <source>
        <dbReference type="Proteomes" id="UP001209083"/>
    </source>
</evidence>
<evidence type="ECO:0000256" key="6">
    <source>
        <dbReference type="ARBA" id="ARBA00023239"/>
    </source>
</evidence>
<organism evidence="10 11">
    <name type="scientific">Saxibacter everestensis</name>
    <dbReference type="NCBI Taxonomy" id="2909229"/>
    <lineage>
        <taxon>Bacteria</taxon>
        <taxon>Bacillati</taxon>
        <taxon>Actinomycetota</taxon>
        <taxon>Actinomycetes</taxon>
        <taxon>Micrococcales</taxon>
        <taxon>Brevibacteriaceae</taxon>
        <taxon>Saxibacter</taxon>
    </lineage>
</organism>
<dbReference type="InterPro" id="IPR020558">
    <property type="entry name" value="DiOHA_6PGluconate_deHydtase_CS"/>
</dbReference>
<dbReference type="InterPro" id="IPR052352">
    <property type="entry name" value="Sugar_Degrad_Dehydratases"/>
</dbReference>
<dbReference type="PANTHER" id="PTHR43183">
    <property type="entry name" value="HYPOTHETICAL DIHYDROXYACID DEHYDRATASE (EUROFUNG)-RELATED"/>
    <property type="match status" value="1"/>
</dbReference>
<sequence length="578" mass="61478">MSGKDEPVSARRSRAWLGDGGKNGFIARHHLRQMGMAGRQFDGRPVIGIANTWSELTPCNAHLRSLAEAVRRGIQQAGGMALEFPVLSLGEPFMRPSTMLYRNMMAMELEELIRANPMDAVVVLTGCDKTTPAGLMGIASVDLPAIMLTGGPMLNGRFRGKAVGSGTDIWRMSEGLRAGEVSQSEFTEFESCLNRSAGHCMTMGTASTMASIAEVLGMQLPGAAALPAVDSRRVALAEDTGARAVELADEGLRPSQIMTREAFENALVANAAIGGSTNAVLHLLAIAGRCGVPLTLDDVDAIGREIPLLVDLMPSGKFLMEEFAYAGGVPGLVQRLGDRLHGDAITVTGSSIREAGRNARIDDDEVIRAWDNPVQPAGSGTAVVRGNLAPNGAVLKISAAEPRLLRHEGPALVFDSIEDYQAVCEDDLLDVTEDTVLVVRNCGPRGYPGMPEVGNLPLPRKLLKQGIRDMLRISDARMSGTAYGACILHVAPESAVGGPLALVRTGDVIALDVDERSLEMRVSDEVLAQRRAEWVAPAPPSDRGWTRLYAEHVQQADTGADFDFLLGSSGSLPGRAAF</sequence>
<dbReference type="PANTHER" id="PTHR43183:SF1">
    <property type="entry name" value="HYPOTHETICAL DIHYDROXY-ACID DEHYDRATASE (EUROFUNG)-RELATED"/>
    <property type="match status" value="1"/>
</dbReference>
<keyword evidence="4" id="KW-0408">Iron</keyword>
<dbReference type="NCBIfam" id="NF009560">
    <property type="entry name" value="PRK13017.1"/>
    <property type="match status" value="1"/>
</dbReference>
<evidence type="ECO:0000256" key="2">
    <source>
        <dbReference type="ARBA" id="ARBA00022714"/>
    </source>
</evidence>
<dbReference type="PROSITE" id="PS00886">
    <property type="entry name" value="ILVD_EDD_1"/>
    <property type="match status" value="1"/>
</dbReference>
<evidence type="ECO:0000256" key="4">
    <source>
        <dbReference type="ARBA" id="ARBA00023004"/>
    </source>
</evidence>
<keyword evidence="11" id="KW-1185">Reference proteome</keyword>
<accession>A0ABY8QX08</accession>
<keyword evidence="5" id="KW-0411">Iron-sulfur</keyword>
<dbReference type="InterPro" id="IPR037237">
    <property type="entry name" value="IlvD/EDD_N"/>
</dbReference>
<dbReference type="GO" id="GO:0016829">
    <property type="term" value="F:lyase activity"/>
    <property type="evidence" value="ECO:0007669"/>
    <property type="project" value="UniProtKB-KW"/>
</dbReference>
<keyword evidence="7" id="KW-0028">Amino-acid biosynthesis</keyword>
<dbReference type="SUPFAM" id="SSF52016">
    <property type="entry name" value="LeuD/IlvD-like"/>
    <property type="match status" value="1"/>
</dbReference>
<keyword evidence="6 10" id="KW-0456">Lyase</keyword>
<dbReference type="EC" id="4.2.1.-" evidence="10"/>
<evidence type="ECO:0000256" key="5">
    <source>
        <dbReference type="ARBA" id="ARBA00023014"/>
    </source>
</evidence>
<evidence type="ECO:0000259" key="8">
    <source>
        <dbReference type="Pfam" id="PF00920"/>
    </source>
</evidence>
<dbReference type="NCBIfam" id="NF004784">
    <property type="entry name" value="PRK06131.1"/>
    <property type="match status" value="1"/>
</dbReference>
<dbReference type="Pfam" id="PF24877">
    <property type="entry name" value="ILV_EDD_C"/>
    <property type="match status" value="1"/>
</dbReference>